<dbReference type="SUPFAM" id="SSF50630">
    <property type="entry name" value="Acid proteases"/>
    <property type="match status" value="1"/>
</dbReference>
<dbReference type="AlphaFoldDB" id="A0A8H8DFT4"/>
<feature type="disulfide bond" evidence="9">
    <location>
        <begin position="363"/>
        <end position="397"/>
    </location>
</feature>
<evidence type="ECO:0000256" key="3">
    <source>
        <dbReference type="ARBA" id="ARBA00022750"/>
    </source>
</evidence>
<comment type="similarity">
    <text evidence="1 10">Belongs to the peptidase A1 family.</text>
</comment>
<reference evidence="12 13" key="1">
    <citation type="journal article" name="Sci. Rep.">
        <title>Genome-scale phylogenetic analyses confirm Olpidium as the closest living zoosporic fungus to the non-flagellated, terrestrial fungi.</title>
        <authorList>
            <person name="Chang Y."/>
            <person name="Rochon D."/>
            <person name="Sekimoto S."/>
            <person name="Wang Y."/>
            <person name="Chovatia M."/>
            <person name="Sandor L."/>
            <person name="Salamov A."/>
            <person name="Grigoriev I.V."/>
            <person name="Stajich J.E."/>
            <person name="Spatafora J.W."/>
        </authorList>
    </citation>
    <scope>NUCLEOTIDE SEQUENCE [LARGE SCALE GENOMIC DNA]</scope>
    <source>
        <strain evidence="12">S191</strain>
    </source>
</reference>
<dbReference type="Gene3D" id="2.40.70.10">
    <property type="entry name" value="Acid Proteases"/>
    <property type="match status" value="2"/>
</dbReference>
<evidence type="ECO:0000313" key="12">
    <source>
        <dbReference type="EMBL" id="KAG5456905.1"/>
    </source>
</evidence>
<dbReference type="PROSITE" id="PS51767">
    <property type="entry name" value="PEPTIDASE_A1"/>
    <property type="match status" value="1"/>
</dbReference>
<evidence type="ECO:0000256" key="6">
    <source>
        <dbReference type="ARBA" id="ARBA00023157"/>
    </source>
</evidence>
<evidence type="ECO:0000313" key="13">
    <source>
        <dbReference type="Proteomes" id="UP000673691"/>
    </source>
</evidence>
<dbReference type="OrthoDB" id="771136at2759"/>
<dbReference type="FunFam" id="2.40.70.10:FF:000002">
    <property type="entry name" value="Vacuolar aspartic proteinase"/>
    <property type="match status" value="1"/>
</dbReference>
<evidence type="ECO:0000256" key="7">
    <source>
        <dbReference type="ARBA" id="ARBA00023180"/>
    </source>
</evidence>
<dbReference type="GO" id="GO:0006508">
    <property type="term" value="P:proteolysis"/>
    <property type="evidence" value="ECO:0007669"/>
    <property type="project" value="UniProtKB-KW"/>
</dbReference>
<sequence>VAWRALWRAGCPPPGRVTISAPPLHVLRLNISKLKETATERVQRLGLSGHYLRRKYGDPHSFQHTFSVGRKNAEHGLPLTNFMDAQVGERPISFRLYLAVDTSAVNLPNAPRRARARWHGNFPLFSPQYFANIGIGTPPQQFSVVLDTGSSNLWVPSTHCNSIACFLHRRFDSSGSSTFKKNGTEFAIRYGSGSLEGIISNFELHSSANPPLANSRQNCRGVAHACGRLLADRAVTGYDTIAVQRVVPPFYNIVGQGLVDEPLFSFWLNRAAEGGEGGEMVIGGVDPNHYTGEIHWSPVIRKGYWEIELQNVTFGGQNLDLEPQRAAIDTGTSLMAIPSVASDLINKLIGGKKNFAGQYVVDCSKIPSLPDLEMTFNGKAFKLTGEQYILQAGKDQCISGFMGMDIPAPAGPIWIIGDVFLRPYFSVYDLGNHRVGLATAK</sequence>
<evidence type="ECO:0000256" key="4">
    <source>
        <dbReference type="ARBA" id="ARBA00022801"/>
    </source>
</evidence>
<dbReference type="PRINTS" id="PR00792">
    <property type="entry name" value="PEPSIN"/>
</dbReference>
<name>A0A8H8DFT4_9FUNG</name>
<evidence type="ECO:0000256" key="8">
    <source>
        <dbReference type="PIRSR" id="PIRSR601461-1"/>
    </source>
</evidence>
<keyword evidence="4 10" id="KW-0378">Hydrolase</keyword>
<feature type="active site" evidence="8">
    <location>
        <position position="147"/>
    </location>
</feature>
<feature type="domain" description="Peptidase A1" evidence="11">
    <location>
        <begin position="129"/>
        <end position="438"/>
    </location>
</feature>
<feature type="active site" evidence="8">
    <location>
        <position position="329"/>
    </location>
</feature>
<dbReference type="PANTHER" id="PTHR47966:SF51">
    <property type="entry name" value="BETA-SITE APP-CLEAVING ENZYME, ISOFORM A-RELATED"/>
    <property type="match status" value="1"/>
</dbReference>
<gene>
    <name evidence="12" type="ORF">BJ554DRAFT_3219</name>
</gene>
<accession>A0A8H8DFT4</accession>
<organism evidence="12 13">
    <name type="scientific">Olpidium bornovanus</name>
    <dbReference type="NCBI Taxonomy" id="278681"/>
    <lineage>
        <taxon>Eukaryota</taxon>
        <taxon>Fungi</taxon>
        <taxon>Fungi incertae sedis</taxon>
        <taxon>Olpidiomycota</taxon>
        <taxon>Olpidiomycotina</taxon>
        <taxon>Olpidiomycetes</taxon>
        <taxon>Olpidiales</taxon>
        <taxon>Olpidiaceae</taxon>
        <taxon>Olpidium</taxon>
    </lineage>
</organism>
<evidence type="ECO:0000256" key="9">
    <source>
        <dbReference type="PIRSR" id="PIRSR601461-2"/>
    </source>
</evidence>
<evidence type="ECO:0000256" key="5">
    <source>
        <dbReference type="ARBA" id="ARBA00023145"/>
    </source>
</evidence>
<evidence type="ECO:0000256" key="10">
    <source>
        <dbReference type="RuleBase" id="RU000454"/>
    </source>
</evidence>
<evidence type="ECO:0000259" key="11">
    <source>
        <dbReference type="PROSITE" id="PS51767"/>
    </source>
</evidence>
<feature type="non-terminal residue" evidence="12">
    <location>
        <position position="1"/>
    </location>
</feature>
<dbReference type="Proteomes" id="UP000673691">
    <property type="component" value="Unassembled WGS sequence"/>
</dbReference>
<dbReference type="Gene3D" id="2.60.40.1960">
    <property type="match status" value="1"/>
</dbReference>
<keyword evidence="2 10" id="KW-0645">Protease</keyword>
<keyword evidence="6 9" id="KW-1015">Disulfide bond</keyword>
<dbReference type="FunFam" id="2.40.70.10:FF:000008">
    <property type="entry name" value="Cathepsin D"/>
    <property type="match status" value="1"/>
</dbReference>
<dbReference type="GO" id="GO:0004190">
    <property type="term" value="F:aspartic-type endopeptidase activity"/>
    <property type="evidence" value="ECO:0007669"/>
    <property type="project" value="UniProtKB-KW"/>
</dbReference>
<dbReference type="EMBL" id="JAEFCI010010963">
    <property type="protein sequence ID" value="KAG5456905.1"/>
    <property type="molecule type" value="Genomic_DNA"/>
</dbReference>
<keyword evidence="13" id="KW-1185">Reference proteome</keyword>
<dbReference type="InterPro" id="IPR001461">
    <property type="entry name" value="Aspartic_peptidase_A1"/>
</dbReference>
<comment type="caution">
    <text evidence="12">The sequence shown here is derived from an EMBL/GenBank/DDBJ whole genome shotgun (WGS) entry which is preliminary data.</text>
</comment>
<proteinExistence type="inferred from homology"/>
<dbReference type="PANTHER" id="PTHR47966">
    <property type="entry name" value="BETA-SITE APP-CLEAVING ENZYME, ISOFORM A-RELATED"/>
    <property type="match status" value="1"/>
</dbReference>
<keyword evidence="3 10" id="KW-0064">Aspartyl protease</keyword>
<evidence type="ECO:0000256" key="2">
    <source>
        <dbReference type="ARBA" id="ARBA00022670"/>
    </source>
</evidence>
<dbReference type="InterPro" id="IPR021109">
    <property type="entry name" value="Peptidase_aspartic_dom_sf"/>
</dbReference>
<dbReference type="PROSITE" id="PS00141">
    <property type="entry name" value="ASP_PROTEASE"/>
    <property type="match status" value="2"/>
</dbReference>
<evidence type="ECO:0000256" key="1">
    <source>
        <dbReference type="ARBA" id="ARBA00007447"/>
    </source>
</evidence>
<dbReference type="InterPro" id="IPR033121">
    <property type="entry name" value="PEPTIDASE_A1"/>
</dbReference>
<keyword evidence="7" id="KW-0325">Glycoprotein</keyword>
<dbReference type="InterPro" id="IPR001969">
    <property type="entry name" value="Aspartic_peptidase_AS"/>
</dbReference>
<protein>
    <submittedName>
        <fullName evidence="12">Endopeptidase</fullName>
    </submittedName>
</protein>
<feature type="disulfide bond" evidence="9">
    <location>
        <begin position="160"/>
        <end position="165"/>
    </location>
</feature>
<keyword evidence="5" id="KW-0865">Zymogen</keyword>
<dbReference type="Pfam" id="PF00026">
    <property type="entry name" value="Asp"/>
    <property type="match status" value="1"/>
</dbReference>